<reference evidence="3 4" key="1">
    <citation type="journal article" date="2018" name="Plant J.">
        <title>Genome sequences of Chlorella sorokiniana UTEX 1602 and Micractinium conductrix SAG 241.80: implications to maltose excretion by a green alga.</title>
        <authorList>
            <person name="Arriola M.B."/>
            <person name="Velmurugan N."/>
            <person name="Zhang Y."/>
            <person name="Plunkett M.H."/>
            <person name="Hondzo H."/>
            <person name="Barney B.M."/>
        </authorList>
    </citation>
    <scope>NUCLEOTIDE SEQUENCE [LARGE SCALE GENOMIC DNA]</scope>
    <source>
        <strain evidence="3 4">SAG 241.80</strain>
    </source>
</reference>
<keyword evidence="4" id="KW-1185">Reference proteome</keyword>
<dbReference type="GO" id="GO:0016422">
    <property type="term" value="F:mRNA (2'-O-methyladenosine-N6-)-methyltransferase activity"/>
    <property type="evidence" value="ECO:0007669"/>
    <property type="project" value="InterPro"/>
</dbReference>
<dbReference type="InterPro" id="IPR022035">
    <property type="entry name" value="PCIF1_WW"/>
</dbReference>
<evidence type="ECO:0000313" key="3">
    <source>
        <dbReference type="EMBL" id="PSC70958.1"/>
    </source>
</evidence>
<feature type="compositionally biased region" description="Low complexity" evidence="1">
    <location>
        <begin position="672"/>
        <end position="692"/>
    </location>
</feature>
<evidence type="ECO:0000256" key="1">
    <source>
        <dbReference type="SAM" id="MobiDB-lite"/>
    </source>
</evidence>
<dbReference type="GO" id="GO:0099122">
    <property type="term" value="F:RNA polymerase II C-terminal domain binding"/>
    <property type="evidence" value="ECO:0007669"/>
    <property type="project" value="InterPro"/>
</dbReference>
<proteinExistence type="predicted"/>
<feature type="compositionally biased region" description="Low complexity" evidence="1">
    <location>
        <begin position="160"/>
        <end position="178"/>
    </location>
</feature>
<feature type="compositionally biased region" description="Gly residues" evidence="1">
    <location>
        <begin position="337"/>
        <end position="348"/>
    </location>
</feature>
<dbReference type="OrthoDB" id="567664at2759"/>
<feature type="compositionally biased region" description="Basic residues" evidence="1">
    <location>
        <begin position="723"/>
        <end position="740"/>
    </location>
</feature>
<name>A0A2P6VA56_9CHLO</name>
<dbReference type="EMBL" id="LHPF02000017">
    <property type="protein sequence ID" value="PSC70958.1"/>
    <property type="molecule type" value="Genomic_DNA"/>
</dbReference>
<dbReference type="PANTHER" id="PTHR21727:SF0">
    <property type="entry name" value="MRNA (2'-O-METHYLADENOSINE-N(6)-)-METHYLTRANSFERASE"/>
    <property type="match status" value="1"/>
</dbReference>
<feature type="domain" description="PCIF1 WW" evidence="2">
    <location>
        <begin position="424"/>
        <end position="577"/>
    </location>
</feature>
<feature type="region of interest" description="Disordered" evidence="1">
    <location>
        <begin position="1"/>
        <end position="51"/>
    </location>
</feature>
<dbReference type="Pfam" id="PF12237">
    <property type="entry name" value="PCIF1_WW"/>
    <property type="match status" value="1"/>
</dbReference>
<protein>
    <submittedName>
        <fullName evidence="3">Phosphorylated CTD-interacting factor 1</fullName>
    </submittedName>
</protein>
<feature type="region of interest" description="Disordered" evidence="1">
    <location>
        <begin position="672"/>
        <end position="740"/>
    </location>
</feature>
<feature type="compositionally biased region" description="Low complexity" evidence="1">
    <location>
        <begin position="9"/>
        <end position="28"/>
    </location>
</feature>
<dbReference type="AlphaFoldDB" id="A0A2P6VA56"/>
<evidence type="ECO:0000313" key="4">
    <source>
        <dbReference type="Proteomes" id="UP000239649"/>
    </source>
</evidence>
<dbReference type="PANTHER" id="PTHR21727">
    <property type="entry name" value="PHOSPHORYLATED CTD INTERACTING FACTOR 1"/>
    <property type="match status" value="1"/>
</dbReference>
<feature type="region of interest" description="Disordered" evidence="1">
    <location>
        <begin position="331"/>
        <end position="368"/>
    </location>
</feature>
<comment type="caution">
    <text evidence="3">The sequence shown here is derived from an EMBL/GenBank/DDBJ whole genome shotgun (WGS) entry which is preliminary data.</text>
</comment>
<feature type="compositionally biased region" description="Low complexity" evidence="1">
    <location>
        <begin position="707"/>
        <end position="722"/>
    </location>
</feature>
<gene>
    <name evidence="3" type="ORF">C2E20_5619</name>
</gene>
<organism evidence="3 4">
    <name type="scientific">Micractinium conductrix</name>
    <dbReference type="NCBI Taxonomy" id="554055"/>
    <lineage>
        <taxon>Eukaryota</taxon>
        <taxon>Viridiplantae</taxon>
        <taxon>Chlorophyta</taxon>
        <taxon>core chlorophytes</taxon>
        <taxon>Trebouxiophyceae</taxon>
        <taxon>Chlorellales</taxon>
        <taxon>Chlorellaceae</taxon>
        <taxon>Chlorella clade</taxon>
        <taxon>Micractinium</taxon>
    </lineage>
</organism>
<accession>A0A2P6VA56</accession>
<sequence>MAKKRKAAESAPAASNPASAATTVTAAPGSRAAHSHTDVAPTGLGRQLAGKPGRLAKGPLQELCSSFPAAKWAPPAVARSACPHSAAAAVELELARAASLEQLRSKLSSLCAQAGLRNVPLLSFERWRFAAKWAEDEPQLAGSVLQAAPGAGASGGGGPPDDAAAPAAAGKEGACKPGRMAQGGSSDPVLPYGGLPAAPEPGLVADLTRAGLAAAAATGVAQQLAEASAGACSRLARRRHQLASGKPPSCPALQLDFRRHSLEFTCGGRFVRVSRAFYGKLARLYRAHWLEAPGAPAAVAVAGSSVGLPMDAAAAKLAGLEVAAGAAGGQTQAGSHAVGGGGGGGGGDASDNEDEDVPGGGADAEGAAAGSRSDAVLCTEARIAELEAAVAAGTADAAAAAAPVAAGGTSAEGSSGGGGGLRGELHQRLFALLLRYKSLQGAGFQAAAGPPVFKLLRDRLAVGFECFASPLNAAFARFGSAFPDVDGPFGSAGSFFKLQLKHGSYEVNPPFVPVLLTAAAQHVLTLLQAAEASGGALSFAVLMPGWQEVAGWQLLRASPFLRHSLLVAAADHGYCDGSSHQARDLYRQSPYDTGLLVLQTSGAAARWRVTPPLAQQLHAALAACCPSAAAAERQRKSRGASDLEWRGLGAPVQKAPAGVAPAAAGEAAALPAGVGEKRSAASAAAGEQQQQQRAKKKRKQKPPAGDQPAGKQVAAPAAAQQQQHKKWKKKAKAAKKPVAA</sequence>
<feature type="region of interest" description="Disordered" evidence="1">
    <location>
        <begin position="150"/>
        <end position="192"/>
    </location>
</feature>
<dbReference type="InterPro" id="IPR039881">
    <property type="entry name" value="PCIF1-like"/>
</dbReference>
<evidence type="ECO:0000259" key="2">
    <source>
        <dbReference type="Pfam" id="PF12237"/>
    </source>
</evidence>
<dbReference type="Proteomes" id="UP000239649">
    <property type="component" value="Unassembled WGS sequence"/>
</dbReference>